<dbReference type="STRING" id="9365.ENSEEUP00000003692"/>
<organism evidence="3 4">
    <name type="scientific">Erinaceus europaeus</name>
    <name type="common">Western European hedgehog</name>
    <dbReference type="NCBI Taxonomy" id="9365"/>
    <lineage>
        <taxon>Eukaryota</taxon>
        <taxon>Metazoa</taxon>
        <taxon>Chordata</taxon>
        <taxon>Craniata</taxon>
        <taxon>Vertebrata</taxon>
        <taxon>Euteleostomi</taxon>
        <taxon>Mammalia</taxon>
        <taxon>Eutheria</taxon>
        <taxon>Laurasiatheria</taxon>
        <taxon>Eulipotyphla</taxon>
        <taxon>Erinaceidae</taxon>
        <taxon>Erinaceinae</taxon>
        <taxon>Erinaceus</taxon>
    </lineage>
</organism>
<dbReference type="RefSeq" id="XP_007522374.1">
    <property type="nucleotide sequence ID" value="XM_007522312.3"/>
</dbReference>
<dbReference type="AlphaFoldDB" id="A0A1S2ZP43"/>
<dbReference type="PANTHER" id="PTHR36294">
    <property type="entry name" value="TRANSMEMBRANE PROTEIN 139"/>
    <property type="match status" value="1"/>
</dbReference>
<dbReference type="Proteomes" id="UP001652624">
    <property type="component" value="Chromosome 8"/>
</dbReference>
<evidence type="ECO:0000313" key="4">
    <source>
        <dbReference type="RefSeq" id="XP_007522374.1"/>
    </source>
</evidence>
<dbReference type="PANTHER" id="PTHR36294:SF1">
    <property type="entry name" value="TRANSMEMBRANE PROTEIN 139"/>
    <property type="match status" value="1"/>
</dbReference>
<evidence type="ECO:0000313" key="3">
    <source>
        <dbReference type="Proteomes" id="UP001652624"/>
    </source>
</evidence>
<gene>
    <name evidence="4" type="primary">TMEM139</name>
</gene>
<keyword evidence="2 4" id="KW-0812">Transmembrane</keyword>
<name>A0A1S2ZP43_ERIEU</name>
<dbReference type="CTD" id="135932"/>
<protein>
    <submittedName>
        <fullName evidence="4">Transmembrane protein 139</fullName>
    </submittedName>
</protein>
<feature type="region of interest" description="Disordered" evidence="1">
    <location>
        <begin position="164"/>
        <end position="188"/>
    </location>
</feature>
<feature type="transmembrane region" description="Helical" evidence="2">
    <location>
        <begin position="38"/>
        <end position="63"/>
    </location>
</feature>
<keyword evidence="2" id="KW-1133">Transmembrane helix</keyword>
<feature type="compositionally biased region" description="Polar residues" evidence="1">
    <location>
        <begin position="164"/>
        <end position="175"/>
    </location>
</feature>
<dbReference type="InParanoid" id="A0A1S2ZP43"/>
<dbReference type="InterPro" id="IPR038805">
    <property type="entry name" value="TMEM139"/>
</dbReference>
<feature type="compositionally biased region" description="Polar residues" evidence="1">
    <location>
        <begin position="123"/>
        <end position="135"/>
    </location>
</feature>
<feature type="transmembrane region" description="Helical" evidence="2">
    <location>
        <begin position="14"/>
        <end position="31"/>
    </location>
</feature>
<feature type="region of interest" description="Disordered" evidence="1">
    <location>
        <begin position="96"/>
        <end position="140"/>
    </location>
</feature>
<sequence length="213" mass="23430">MVPSQWWGRLEKPFFYLACTSFLLGLALLSVRSDISPAAYFFFALGGGFLLACFLACFLEWVFRALQTQTESPGPSGAARDNEVFEVPTYEEAVVSESQGHPPELGQPPPYFSITIPPGLRGRQSSQSPQGPRRTTLQRRVVSEGSLTLGGSMGQTRVSLQLQGPRVMSSTSDMQNLEGPPKLEPLTPPPAYDVCFAHPDDDNVFYENNWTPP</sequence>
<evidence type="ECO:0000256" key="1">
    <source>
        <dbReference type="SAM" id="MobiDB-lite"/>
    </source>
</evidence>
<keyword evidence="2" id="KW-0472">Membrane</keyword>
<proteinExistence type="predicted"/>
<dbReference type="FunCoup" id="A0A1S2ZP43">
    <property type="interactions" value="17"/>
</dbReference>
<dbReference type="GeneID" id="103112829"/>
<keyword evidence="3" id="KW-1185">Reference proteome</keyword>
<dbReference type="OrthoDB" id="9451194at2759"/>
<evidence type="ECO:0000256" key="2">
    <source>
        <dbReference type="SAM" id="Phobius"/>
    </source>
</evidence>
<accession>A0A1S2ZP43</accession>
<dbReference type="eggNOG" id="ENOG502S6ZG">
    <property type="taxonomic scope" value="Eukaryota"/>
</dbReference>
<reference evidence="4" key="1">
    <citation type="submission" date="2025-08" db="UniProtKB">
        <authorList>
            <consortium name="RefSeq"/>
        </authorList>
    </citation>
    <scope>IDENTIFICATION</scope>
</reference>